<name>A0A068QKT5_9VIRU</name>
<feature type="domain" description="Helicase ATP-binding" evidence="1">
    <location>
        <begin position="84"/>
        <end position="298"/>
    </location>
</feature>
<evidence type="ECO:0000313" key="2">
    <source>
        <dbReference type="EMBL" id="CCV02571.1"/>
    </source>
</evidence>
<gene>
    <name evidence="2" type="primary">199R</name>
    <name evidence="2" type="ORF">IIV31_199R</name>
</gene>
<dbReference type="GeneID" id="19738783"/>
<keyword evidence="2" id="KW-0067">ATP-binding</keyword>
<dbReference type="InterPro" id="IPR038718">
    <property type="entry name" value="SNF2-like_sf"/>
</dbReference>
<keyword evidence="2" id="KW-0347">Helicase</keyword>
<dbReference type="InterPro" id="IPR027417">
    <property type="entry name" value="P-loop_NTPase"/>
</dbReference>
<dbReference type="RefSeq" id="YP_009046813.1">
    <property type="nucleotide sequence ID" value="NC_024451.1"/>
</dbReference>
<dbReference type="Gene3D" id="3.40.50.10810">
    <property type="entry name" value="Tandem AAA-ATPase domain"/>
    <property type="match status" value="1"/>
</dbReference>
<dbReference type="KEGG" id="vg:19738783"/>
<keyword evidence="3" id="KW-1185">Reference proteome</keyword>
<dbReference type="OrthoDB" id="605at10239"/>
<dbReference type="GO" id="GO:0005524">
    <property type="term" value="F:ATP binding"/>
    <property type="evidence" value="ECO:0007669"/>
    <property type="project" value="InterPro"/>
</dbReference>
<reference evidence="2 3" key="1">
    <citation type="journal article" date="2014" name="J. Gen. Virol.">
        <title>Genome sequence of a crustacean iridovirus, IIV31, isolated from the pill bug, Armadillidium vulgare.</title>
        <authorList>
            <person name="Piegu B."/>
            <person name="Guizard S."/>
            <person name="Yeping T."/>
            <person name="Cruaud C."/>
            <person name="Asgari S."/>
            <person name="Bideshi D.K."/>
            <person name="Federici B.A."/>
            <person name="Bigot Y."/>
        </authorList>
    </citation>
    <scope>NUCLEOTIDE SEQUENCE [LARGE SCALE GENOMIC DNA]</scope>
</reference>
<sequence>MAFVIKIKKYTNKVMESQEKTQVSMEMFFPLYPEKNFNKVFEKNDLNVVNKLKEFTDYRLSATETLPVSPGIPTKHQIIIKHLLSGYTRFDALVLVHEMGTGKTCSAIQAIEQNIRESQDLFNKKEDQGIEKPAIGGPGLTGAIIITRGKTLMNNFQEELVFKCTPGQYNPDTGTGGSSGEKVSKASKKLISKFYTFFTYEVFAKTIKSMSKGEILKNFDNKIIVIDEAHNLRTTTPYEQPLDDDGDLLKVNEKLNIYGEVHKFIHLLKNKKVILLTGTPMKDSPEEIAPLMNLVLPLDQQLPTHNEFRNIFFPSSSAFPFREKSASVPTNHIMQNKEKLKEGVYGYISFLKAMDSTVKKVNVGETMGSLKYYKIVPSYMLPFQNEIYKEAYTKDKNERGIYIHSRQASRLVFPDGTYGSNGFSRNIIEPRKSGGSFKLKQPFLKYLLGKRFNENTMGIIGKERGERERNEEILANIKRISAKYEYILRSIMEATEKGENSIVYDDAVKGSGLIVLTLLLELFGFVRNFGKKVQNPKLGGSKRKMYAIFTNETTNVNEISVLKNIFNSNRNMNGDVISVIFGSRVIAEGLTFKNVIHEHVVPHWNDSETSQVIYRGWRLGSHEALLKKWRDEGGIGPKPQLNIYRHAVLPLYSTSRGVTSPSIDLEMYEISENKDLEISQVLRCLKEAALDCYLFKQRNEKDSSFDNQKECEYEKCEYKCDNDGPIAFSPKNDQVIYFVEKRQKMFKLLTNHYKNRFVSTFEEISQFLQLGHYWDLIAIPSKIEILELLQELVNNNIPIENVYGYPCYLYENKNVYYLSDHIIPFSSSDDIFLSYYSKHPQLWVKVTKKTRVSYEDQTTWFNTVLNNSLDSLIPDAITDLSNTKNKSEIEQKLLALPNPIQQRLLEAAVSARILESLEEGNVIVGKEKFRAILLNYYKNYFKIYADCDKTKTFKLAIVWFLANIVEERAKERCLYATALKSKRPLWTEWKTCNKPERELVEQEREQMKSKYETALGYYGLWNPKLKEFCIRDLTAKTQTKTGDKRSIQSGKRCVNWTKPELTRLAAIITSVPIDIKTAPSFKDSLNIVEDNKLLLGLLPGKTTVGVDKDTIIRMAYWFGHARKDICDSLQEWFSENKLLVEDYSCGVQTKKK</sequence>
<dbReference type="PROSITE" id="PS51192">
    <property type="entry name" value="HELICASE_ATP_BIND_1"/>
    <property type="match status" value="1"/>
</dbReference>
<dbReference type="GO" id="GO:0004386">
    <property type="term" value="F:helicase activity"/>
    <property type="evidence" value="ECO:0007669"/>
    <property type="project" value="UniProtKB-KW"/>
</dbReference>
<accession>A0A068QKT5</accession>
<protein>
    <submittedName>
        <fullName evidence="2">SWI/SNF2 family helicase</fullName>
    </submittedName>
</protein>
<dbReference type="PANTHER" id="PTHR45629">
    <property type="entry name" value="SNF2/RAD54 FAMILY MEMBER"/>
    <property type="match status" value="1"/>
</dbReference>
<evidence type="ECO:0000259" key="1">
    <source>
        <dbReference type="PROSITE" id="PS51192"/>
    </source>
</evidence>
<dbReference type="InterPro" id="IPR050496">
    <property type="entry name" value="SNF2_RAD54_helicase_repair"/>
</dbReference>
<dbReference type="Proteomes" id="UP000114278">
    <property type="component" value="Segment"/>
</dbReference>
<dbReference type="SUPFAM" id="SSF52540">
    <property type="entry name" value="P-loop containing nucleoside triphosphate hydrolases"/>
    <property type="match status" value="2"/>
</dbReference>
<dbReference type="InterPro" id="IPR014001">
    <property type="entry name" value="Helicase_ATP-bd"/>
</dbReference>
<organism evidence="2 3">
    <name type="scientific">Armadillidium vulgare iridescent virus</name>
    <dbReference type="NCBI Taxonomy" id="72201"/>
    <lineage>
        <taxon>Viruses</taxon>
        <taxon>Varidnaviria</taxon>
        <taxon>Bamfordvirae</taxon>
        <taxon>Nucleocytoviricota</taxon>
        <taxon>Megaviricetes</taxon>
        <taxon>Pimascovirales</taxon>
        <taxon>Pimascovirales incertae sedis</taxon>
        <taxon>Iridoviridae</taxon>
        <taxon>Betairidovirinae</taxon>
        <taxon>Iridovirus</taxon>
        <taxon>Iridovirus armadillidium1</taxon>
        <taxon>Invertebrate iridescent virus 31</taxon>
    </lineage>
</organism>
<dbReference type="InterPro" id="IPR000330">
    <property type="entry name" value="SNF2_N"/>
</dbReference>
<dbReference type="PANTHER" id="PTHR45629:SF7">
    <property type="entry name" value="DNA EXCISION REPAIR PROTEIN ERCC-6-RELATED"/>
    <property type="match status" value="1"/>
</dbReference>
<keyword evidence="2" id="KW-0547">Nucleotide-binding</keyword>
<dbReference type="EMBL" id="HF920637">
    <property type="protein sequence ID" value="CCV02571.1"/>
    <property type="molecule type" value="Genomic_DNA"/>
</dbReference>
<dbReference type="Pfam" id="PF00176">
    <property type="entry name" value="SNF2-rel_dom"/>
    <property type="match status" value="1"/>
</dbReference>
<dbReference type="SMART" id="SM00487">
    <property type="entry name" value="DEXDc"/>
    <property type="match status" value="1"/>
</dbReference>
<keyword evidence="2" id="KW-0378">Hydrolase</keyword>
<evidence type="ECO:0000313" key="3">
    <source>
        <dbReference type="Proteomes" id="UP000114278"/>
    </source>
</evidence>
<proteinExistence type="predicted"/>